<evidence type="ECO:0000313" key="4">
    <source>
        <dbReference type="Proteomes" id="UP001216150"/>
    </source>
</evidence>
<dbReference type="AlphaFoldDB" id="A0AAD6GL67"/>
<proteinExistence type="predicted"/>
<dbReference type="EMBL" id="JAQJAC010000010">
    <property type="protein sequence ID" value="KAJ5569196.1"/>
    <property type="molecule type" value="Genomic_DNA"/>
</dbReference>
<evidence type="ECO:0000256" key="1">
    <source>
        <dbReference type="SAM" id="MobiDB-lite"/>
    </source>
</evidence>
<evidence type="ECO:0000313" key="3">
    <source>
        <dbReference type="EMBL" id="KAJ5569196.1"/>
    </source>
</evidence>
<dbReference type="Proteomes" id="UP001216150">
    <property type="component" value="Unassembled WGS sequence"/>
</dbReference>
<accession>A0AAD6GL67</accession>
<reference evidence="3 4" key="1">
    <citation type="journal article" date="2023" name="IMA Fungus">
        <title>Comparative genomic study of the Penicillium genus elucidates a diverse pangenome and 15 lateral gene transfer events.</title>
        <authorList>
            <person name="Petersen C."/>
            <person name="Sorensen T."/>
            <person name="Nielsen M.R."/>
            <person name="Sondergaard T.E."/>
            <person name="Sorensen J.L."/>
            <person name="Fitzpatrick D.A."/>
            <person name="Frisvad J.C."/>
            <person name="Nielsen K.L."/>
        </authorList>
    </citation>
    <scope>NUCLEOTIDE SEQUENCE [LARGE SCALE GENOMIC DNA]</scope>
    <source>
        <strain evidence="3 4">IBT 29057</strain>
    </source>
</reference>
<keyword evidence="4" id="KW-1185">Reference proteome</keyword>
<organism evidence="3 4">
    <name type="scientific">Penicillium hetheringtonii</name>
    <dbReference type="NCBI Taxonomy" id="911720"/>
    <lineage>
        <taxon>Eukaryota</taxon>
        <taxon>Fungi</taxon>
        <taxon>Dikarya</taxon>
        <taxon>Ascomycota</taxon>
        <taxon>Pezizomycotina</taxon>
        <taxon>Eurotiomycetes</taxon>
        <taxon>Eurotiomycetidae</taxon>
        <taxon>Eurotiales</taxon>
        <taxon>Aspergillaceae</taxon>
        <taxon>Penicillium</taxon>
    </lineage>
</organism>
<name>A0AAD6GL67_9EURO</name>
<feature type="signal peptide" evidence="2">
    <location>
        <begin position="1"/>
        <end position="17"/>
    </location>
</feature>
<feature type="chain" id="PRO_5041910176" description="Secreted protein" evidence="2">
    <location>
        <begin position="18"/>
        <end position="112"/>
    </location>
</feature>
<evidence type="ECO:0008006" key="5">
    <source>
        <dbReference type="Google" id="ProtNLM"/>
    </source>
</evidence>
<keyword evidence="2" id="KW-0732">Signal</keyword>
<gene>
    <name evidence="3" type="ORF">N7450_011682</name>
</gene>
<comment type="caution">
    <text evidence="3">The sequence shown here is derived from an EMBL/GenBank/DDBJ whole genome shotgun (WGS) entry which is preliminary data.</text>
</comment>
<sequence length="112" mass="12413">MKFILVAFARVATTVLAGSPNHDSGKVCESGGWRRLSAPRGAGWELVNTLPGRYLQSKKESPPASTVRWLGLRLEQELRGPDPTRRRQGNTLKTTRYTTAEPIPQSVDNRVV</sequence>
<evidence type="ECO:0000256" key="2">
    <source>
        <dbReference type="SAM" id="SignalP"/>
    </source>
</evidence>
<protein>
    <recommendedName>
        <fullName evidence="5">Secreted protein</fullName>
    </recommendedName>
</protein>
<feature type="region of interest" description="Disordered" evidence="1">
    <location>
        <begin position="77"/>
        <end position="112"/>
    </location>
</feature>
<feature type="compositionally biased region" description="Polar residues" evidence="1">
    <location>
        <begin position="89"/>
        <end position="98"/>
    </location>
</feature>